<dbReference type="InterPro" id="IPR017853">
    <property type="entry name" value="GH"/>
</dbReference>
<dbReference type="GO" id="GO:0009341">
    <property type="term" value="C:beta-galactosidase complex"/>
    <property type="evidence" value="ECO:0007669"/>
    <property type="project" value="InterPro"/>
</dbReference>
<dbReference type="SUPFAM" id="SSF74650">
    <property type="entry name" value="Galactose mutarotase-like"/>
    <property type="match status" value="1"/>
</dbReference>
<name>A0A6A5WXE8_9PLEO</name>
<dbReference type="InterPro" id="IPR032312">
    <property type="entry name" value="LacZ_4"/>
</dbReference>
<feature type="domain" description="Beta galactosidase small chain/" evidence="6">
    <location>
        <begin position="746"/>
        <end position="1025"/>
    </location>
</feature>
<dbReference type="EMBL" id="ML977562">
    <property type="protein sequence ID" value="KAF2005654.1"/>
    <property type="molecule type" value="Genomic_DNA"/>
</dbReference>
<dbReference type="InterPro" id="IPR006103">
    <property type="entry name" value="Glyco_hydro_2_cat"/>
</dbReference>
<evidence type="ECO:0000259" key="6">
    <source>
        <dbReference type="SMART" id="SM01038"/>
    </source>
</evidence>
<dbReference type="InterPro" id="IPR013783">
    <property type="entry name" value="Ig-like_fold"/>
</dbReference>
<dbReference type="Pfam" id="PF00703">
    <property type="entry name" value="Glyco_hydro_2"/>
    <property type="match status" value="1"/>
</dbReference>
<dbReference type="InterPro" id="IPR008979">
    <property type="entry name" value="Galactose-bd-like_sf"/>
</dbReference>
<dbReference type="InterPro" id="IPR006104">
    <property type="entry name" value="Glyco_hydro_2_N"/>
</dbReference>
<dbReference type="GO" id="GO:0030246">
    <property type="term" value="F:carbohydrate binding"/>
    <property type="evidence" value="ECO:0007669"/>
    <property type="project" value="InterPro"/>
</dbReference>
<evidence type="ECO:0000256" key="2">
    <source>
        <dbReference type="ARBA" id="ARBA00022801"/>
    </source>
</evidence>
<sequence>MPVVISGKPPPPLREAPDYCNETVIQRNRLPVRAYFVPEQNLSLNGTWDFYYAPTPLHAVDPASSLSDVEWSTIRVPGHWQLQGYGKPHYTNVPYPFAVDPPFVPTENPVGTYRKIFRVPEDWESPMQVRLRFDGVDSAFHVYVNGEAVGYSQGSRNPAEYDVTSYLKLQGENEIVVRVYQWCDGSYLEDQDQWWLSGIFRDVSVLRFSAVARIDDFCVRTLLDEKYLDARLQVDLQLHATAVCSVETTLRDGLNNIVGTKVCPIAVEDVKRSVELAVTNPAKWTAETPNLYHVEIKLLSQTRNVLQKISHKVGFRRVELRNGNITVNGRAILFRGVNHHDHHPETGRAVSLSFLKQDLVTMKQHNINAVRCSHYPSDPRFYELCDELGLWVIDEADLECHGFERTKVGLKNIPKSEWNGADSVEEVIAPFVAKYTSDNPSWREAYVDRVAQMLHRDKNHPSIIMWSMGNEASFGQNHVAMVQYAREHDPTRLIHYEGDREAHTTDVCSYMYLELENLEAKALVDGDNFTKPIILCEYAMALGNGPGALENYQELFHKYRKLQGGFLWEFANHGLWDPKRSFYAYGGDYDDFPNDGTFVLDGICNSDHSPARGLLEYKKTIEPVKLAIDFEGKVINIRNLHDFYDLGGLAVVIDIYAIREGPCPVTKPWTTGQIPLPEIPPPEESDLASWITVSIRLASASPWAAKGHEIAWCQHLVSLRSWSAVPQSLSSKTLRCSPTDADRSWEIEGPGFAMEFDAIYGRLKQWSLRGQPFLTQAPTLGLWRPPTENDMKRNWPEWTEYDIEHLQRRIKSVALAPGAAESLQITVESYQGPAVRGWGLDTTAVYTIDVNGTTAISYHVRPRGYAPRTLPRIGLDLRIADDFASSRWLGLGPEESYSDKCLSQRFGLHTRTADSLHTSYELPQENGNRTGTRWLQFRNSGLGVRVARLDEHGQAGTAEFDFSAQRYTADALFTARHPNELQREADVVVRLDAAHAGVGTGRCGPDTLPQYQVRCEERRFAFVFELVV</sequence>
<keyword evidence="2 5" id="KW-0378">Hydrolase</keyword>
<dbReference type="InterPro" id="IPR036156">
    <property type="entry name" value="Beta-gal/glucu_dom_sf"/>
</dbReference>
<dbReference type="InterPro" id="IPR006101">
    <property type="entry name" value="Glyco_hydro_2"/>
</dbReference>
<dbReference type="Gene3D" id="3.20.20.80">
    <property type="entry name" value="Glycosidases"/>
    <property type="match status" value="1"/>
</dbReference>
<dbReference type="Proteomes" id="UP000799779">
    <property type="component" value="Unassembled WGS sequence"/>
</dbReference>
<dbReference type="InterPro" id="IPR050347">
    <property type="entry name" value="Bact_Beta-galactosidase"/>
</dbReference>
<dbReference type="InterPro" id="IPR014718">
    <property type="entry name" value="GH-type_carb-bd"/>
</dbReference>
<evidence type="ECO:0000256" key="5">
    <source>
        <dbReference type="RuleBase" id="RU361154"/>
    </source>
</evidence>
<evidence type="ECO:0000313" key="7">
    <source>
        <dbReference type="EMBL" id="KAF2005654.1"/>
    </source>
</evidence>
<dbReference type="PRINTS" id="PR00132">
    <property type="entry name" value="GLHYDRLASE2"/>
</dbReference>
<dbReference type="PROSITE" id="PS00719">
    <property type="entry name" value="GLYCOSYL_HYDROL_F2_1"/>
    <property type="match status" value="1"/>
</dbReference>
<dbReference type="SUPFAM" id="SSF51445">
    <property type="entry name" value="(Trans)glycosidases"/>
    <property type="match status" value="1"/>
</dbReference>
<dbReference type="PANTHER" id="PTHR46323">
    <property type="entry name" value="BETA-GALACTOSIDASE"/>
    <property type="match status" value="1"/>
</dbReference>
<keyword evidence="8" id="KW-1185">Reference proteome</keyword>
<dbReference type="Pfam" id="PF02836">
    <property type="entry name" value="Glyco_hydro_2_C"/>
    <property type="match status" value="1"/>
</dbReference>
<dbReference type="SUPFAM" id="SSF49785">
    <property type="entry name" value="Galactose-binding domain-like"/>
    <property type="match status" value="1"/>
</dbReference>
<dbReference type="GO" id="GO:0004565">
    <property type="term" value="F:beta-galactosidase activity"/>
    <property type="evidence" value="ECO:0007669"/>
    <property type="project" value="InterPro"/>
</dbReference>
<evidence type="ECO:0000256" key="1">
    <source>
        <dbReference type="ARBA" id="ARBA00007401"/>
    </source>
</evidence>
<dbReference type="InterPro" id="IPR023230">
    <property type="entry name" value="Glyco_hydro_2_CS"/>
</dbReference>
<protein>
    <recommendedName>
        <fullName evidence="4">Lactase</fullName>
    </recommendedName>
</protein>
<dbReference type="InterPro" id="IPR023232">
    <property type="entry name" value="Glyco_hydro_2_AS"/>
</dbReference>
<dbReference type="Pfam" id="PF02929">
    <property type="entry name" value="Bgal_small_N"/>
    <property type="match status" value="1"/>
</dbReference>
<dbReference type="InterPro" id="IPR011013">
    <property type="entry name" value="Gal_mutarotase_sf_dom"/>
</dbReference>
<dbReference type="InterPro" id="IPR006102">
    <property type="entry name" value="Ig-like_GH2"/>
</dbReference>
<dbReference type="Gene3D" id="2.70.98.10">
    <property type="match status" value="1"/>
</dbReference>
<dbReference type="PANTHER" id="PTHR46323:SF1">
    <property type="entry name" value="LACTASE"/>
    <property type="match status" value="1"/>
</dbReference>
<dbReference type="Gene3D" id="2.60.120.260">
    <property type="entry name" value="Galactose-binding domain-like"/>
    <property type="match status" value="1"/>
</dbReference>
<keyword evidence="3 5" id="KW-0326">Glycosidase</keyword>
<dbReference type="OrthoDB" id="408320at2759"/>
<proteinExistence type="inferred from homology"/>
<dbReference type="SMART" id="SM01038">
    <property type="entry name" value="Bgal_small_N"/>
    <property type="match status" value="1"/>
</dbReference>
<dbReference type="Pfam" id="PF02837">
    <property type="entry name" value="Glyco_hydro_2_N"/>
    <property type="match status" value="1"/>
</dbReference>
<gene>
    <name evidence="7" type="ORF">P154DRAFT_608591</name>
</gene>
<evidence type="ECO:0000256" key="4">
    <source>
        <dbReference type="ARBA" id="ARBA00032230"/>
    </source>
</evidence>
<dbReference type="Gene3D" id="2.60.40.10">
    <property type="entry name" value="Immunoglobulins"/>
    <property type="match status" value="2"/>
</dbReference>
<evidence type="ECO:0000256" key="3">
    <source>
        <dbReference type="ARBA" id="ARBA00023295"/>
    </source>
</evidence>
<dbReference type="InterPro" id="IPR004199">
    <property type="entry name" value="B-gal_small/dom_5"/>
</dbReference>
<dbReference type="PROSITE" id="PS00608">
    <property type="entry name" value="GLYCOSYL_HYDROL_F2_2"/>
    <property type="match status" value="1"/>
</dbReference>
<dbReference type="SUPFAM" id="SSF49303">
    <property type="entry name" value="beta-Galactosidase/glucuronidase domain"/>
    <property type="match status" value="2"/>
</dbReference>
<dbReference type="GO" id="GO:0005990">
    <property type="term" value="P:lactose catabolic process"/>
    <property type="evidence" value="ECO:0007669"/>
    <property type="project" value="TreeGrafter"/>
</dbReference>
<comment type="similarity">
    <text evidence="1 5">Belongs to the glycosyl hydrolase 2 family.</text>
</comment>
<dbReference type="Pfam" id="PF16353">
    <property type="entry name" value="LacZ_4"/>
    <property type="match status" value="1"/>
</dbReference>
<reference evidence="7" key="1">
    <citation type="journal article" date="2020" name="Stud. Mycol.">
        <title>101 Dothideomycetes genomes: a test case for predicting lifestyles and emergence of pathogens.</title>
        <authorList>
            <person name="Haridas S."/>
            <person name="Albert R."/>
            <person name="Binder M."/>
            <person name="Bloem J."/>
            <person name="Labutti K."/>
            <person name="Salamov A."/>
            <person name="Andreopoulos B."/>
            <person name="Baker S."/>
            <person name="Barry K."/>
            <person name="Bills G."/>
            <person name="Bluhm B."/>
            <person name="Cannon C."/>
            <person name="Castanera R."/>
            <person name="Culley D."/>
            <person name="Daum C."/>
            <person name="Ezra D."/>
            <person name="Gonzalez J."/>
            <person name="Henrissat B."/>
            <person name="Kuo A."/>
            <person name="Liang C."/>
            <person name="Lipzen A."/>
            <person name="Lutzoni F."/>
            <person name="Magnuson J."/>
            <person name="Mondo S."/>
            <person name="Nolan M."/>
            <person name="Ohm R."/>
            <person name="Pangilinan J."/>
            <person name="Park H.-J."/>
            <person name="Ramirez L."/>
            <person name="Alfaro M."/>
            <person name="Sun H."/>
            <person name="Tritt A."/>
            <person name="Yoshinaga Y."/>
            <person name="Zwiers L.-H."/>
            <person name="Turgeon B."/>
            <person name="Goodwin S."/>
            <person name="Spatafora J."/>
            <person name="Crous P."/>
            <person name="Grigoriev I."/>
        </authorList>
    </citation>
    <scope>NUCLEOTIDE SEQUENCE</scope>
    <source>
        <strain evidence="7">CBS 123094</strain>
    </source>
</reference>
<dbReference type="AlphaFoldDB" id="A0A6A5WXE8"/>
<accession>A0A6A5WXE8</accession>
<organism evidence="7 8">
    <name type="scientific">Amniculicola lignicola CBS 123094</name>
    <dbReference type="NCBI Taxonomy" id="1392246"/>
    <lineage>
        <taxon>Eukaryota</taxon>
        <taxon>Fungi</taxon>
        <taxon>Dikarya</taxon>
        <taxon>Ascomycota</taxon>
        <taxon>Pezizomycotina</taxon>
        <taxon>Dothideomycetes</taxon>
        <taxon>Pleosporomycetidae</taxon>
        <taxon>Pleosporales</taxon>
        <taxon>Amniculicolaceae</taxon>
        <taxon>Amniculicola</taxon>
    </lineage>
</organism>
<evidence type="ECO:0000313" key="8">
    <source>
        <dbReference type="Proteomes" id="UP000799779"/>
    </source>
</evidence>